<feature type="domain" description="Tripartite ATP-independent periplasmic transporters DctQ component" evidence="9">
    <location>
        <begin position="35"/>
        <end position="165"/>
    </location>
</feature>
<gene>
    <name evidence="11" type="ORF">ESB00_18610</name>
</gene>
<evidence type="ECO:0000256" key="1">
    <source>
        <dbReference type="ARBA" id="ARBA00004429"/>
    </source>
</evidence>
<evidence type="ECO:0000259" key="10">
    <source>
        <dbReference type="Pfam" id="PF06808"/>
    </source>
</evidence>
<protein>
    <submittedName>
        <fullName evidence="11">TRAP transporter large permease subunit</fullName>
    </submittedName>
</protein>
<dbReference type="NCBIfam" id="TIGR00786">
    <property type="entry name" value="dctM"/>
    <property type="match status" value="1"/>
</dbReference>
<feature type="transmembrane region" description="Helical" evidence="8">
    <location>
        <begin position="20"/>
        <end position="41"/>
    </location>
</feature>
<evidence type="ECO:0000256" key="2">
    <source>
        <dbReference type="ARBA" id="ARBA00022448"/>
    </source>
</evidence>
<feature type="transmembrane region" description="Helical" evidence="8">
    <location>
        <begin position="325"/>
        <end position="346"/>
    </location>
</feature>
<dbReference type="InterPro" id="IPR010656">
    <property type="entry name" value="DctM"/>
</dbReference>
<comment type="caution">
    <text evidence="11">The sequence shown here is derived from an EMBL/GenBank/DDBJ whole genome shotgun (WGS) entry which is preliminary data.</text>
</comment>
<evidence type="ECO:0000256" key="4">
    <source>
        <dbReference type="ARBA" id="ARBA00022519"/>
    </source>
</evidence>
<evidence type="ECO:0000259" key="9">
    <source>
        <dbReference type="Pfam" id="PF04290"/>
    </source>
</evidence>
<reference evidence="11 12" key="1">
    <citation type="submission" date="2019-01" db="EMBL/GenBank/DDBJ databases">
        <title>Lacunisphaera sp. strain TWA-58.</title>
        <authorList>
            <person name="Chen W.-M."/>
        </authorList>
    </citation>
    <scope>NUCLEOTIDE SEQUENCE [LARGE SCALE GENOMIC DNA]</scope>
    <source>
        <strain evidence="11 12">TWA-58</strain>
    </source>
</reference>
<name>A0A4Q1C5X2_9BACT</name>
<keyword evidence="7 8" id="KW-0472">Membrane</keyword>
<evidence type="ECO:0000256" key="3">
    <source>
        <dbReference type="ARBA" id="ARBA00022475"/>
    </source>
</evidence>
<feature type="transmembrane region" description="Helical" evidence="8">
    <location>
        <begin position="583"/>
        <end position="608"/>
    </location>
</feature>
<keyword evidence="5 8" id="KW-0812">Transmembrane</keyword>
<dbReference type="GO" id="GO:0005886">
    <property type="term" value="C:plasma membrane"/>
    <property type="evidence" value="ECO:0007669"/>
    <property type="project" value="UniProtKB-SubCell"/>
</dbReference>
<feature type="transmembrane region" description="Helical" evidence="8">
    <location>
        <begin position="62"/>
        <end position="85"/>
    </location>
</feature>
<evidence type="ECO:0000256" key="6">
    <source>
        <dbReference type="ARBA" id="ARBA00022989"/>
    </source>
</evidence>
<dbReference type="OrthoDB" id="9772674at2"/>
<dbReference type="InterPro" id="IPR004681">
    <property type="entry name" value="TRAP_DctM"/>
</dbReference>
<evidence type="ECO:0000256" key="5">
    <source>
        <dbReference type="ARBA" id="ARBA00022692"/>
    </source>
</evidence>
<feature type="transmembrane region" description="Helical" evidence="8">
    <location>
        <begin position="105"/>
        <end position="124"/>
    </location>
</feature>
<feature type="transmembrane region" description="Helical" evidence="8">
    <location>
        <begin position="136"/>
        <end position="158"/>
    </location>
</feature>
<feature type="transmembrane region" description="Helical" evidence="8">
    <location>
        <begin position="501"/>
        <end position="531"/>
    </location>
</feature>
<dbReference type="GO" id="GO:0022857">
    <property type="term" value="F:transmembrane transporter activity"/>
    <property type="evidence" value="ECO:0007669"/>
    <property type="project" value="TreeGrafter"/>
</dbReference>
<keyword evidence="2" id="KW-0813">Transport</keyword>
<evidence type="ECO:0000313" key="11">
    <source>
        <dbReference type="EMBL" id="RXK53699.1"/>
    </source>
</evidence>
<feature type="transmembrane region" description="Helical" evidence="8">
    <location>
        <begin position="543"/>
        <end position="563"/>
    </location>
</feature>
<keyword evidence="4" id="KW-0997">Cell inner membrane</keyword>
<sequence>MNATADMSAVLIPPSRPGNWHFAEELVGAGALAAMVLLPMVEIGARAAGWPGLAGSGTLVQHLTLVVGMAGAALAAGRGRLLAFASSASFLPTRWQSRAHGLTHAGSAAVTFLLAVASARFVAVERESASLLLDRIPLWWVQSVLPLGFALMTGRLLWRASTAWRGRLLSLALAMLVVVAGVWPPCAREALVWPGLVGLLLLATLGAPLYVPIGGAALLLFQGGGLPIAAIPVEHYRLVTNPALPSIPLFTLAGCLMAEGGAARRLVALSQALVGWFHGGPAVATALLCAFFTALTGGSGVTILALGGLLMPVLRSARYSERDALGLLTGAGSLGILLPPCLPVILYAVVAKVGINEMFLGGLIPGLLLIGLTIAWGVRTGGKNRGQLTPFNLAAARRAIWTAKWELLLPVVALGALFSGRATPVEAAAVTAAYAFIVETCIHRDLHWRRDLLRVLTESVLLVGGILLILGVALGLTNYLIDVQAPDALAAWAREHVPNRWLFLLGLNVVLIVVGGIVEIYAAIVVVVPLLLPVGRELGLDPIHLGILFLANLELGFLMPPVGLNLLLAASRLNKPVAETARAVLPMLLVLFLGVLLITYVPALTTALPQLFQR</sequence>
<dbReference type="RefSeq" id="WP_129049644.1">
    <property type="nucleotide sequence ID" value="NZ_SDHX01000002.1"/>
</dbReference>
<evidence type="ECO:0000256" key="8">
    <source>
        <dbReference type="SAM" id="Phobius"/>
    </source>
</evidence>
<dbReference type="EMBL" id="SDHX01000002">
    <property type="protein sequence ID" value="RXK53699.1"/>
    <property type="molecule type" value="Genomic_DNA"/>
</dbReference>
<evidence type="ECO:0000256" key="7">
    <source>
        <dbReference type="ARBA" id="ARBA00023136"/>
    </source>
</evidence>
<dbReference type="Pfam" id="PF06808">
    <property type="entry name" value="DctM"/>
    <property type="match status" value="1"/>
</dbReference>
<organism evidence="11 12">
    <name type="scientific">Oleiharenicola lentus</name>
    <dbReference type="NCBI Taxonomy" id="2508720"/>
    <lineage>
        <taxon>Bacteria</taxon>
        <taxon>Pseudomonadati</taxon>
        <taxon>Verrucomicrobiota</taxon>
        <taxon>Opitutia</taxon>
        <taxon>Opitutales</taxon>
        <taxon>Opitutaceae</taxon>
        <taxon>Oleiharenicola</taxon>
    </lineage>
</organism>
<evidence type="ECO:0000313" key="12">
    <source>
        <dbReference type="Proteomes" id="UP000290218"/>
    </source>
</evidence>
<accession>A0A4Q1C5X2</accession>
<dbReference type="InterPro" id="IPR055348">
    <property type="entry name" value="DctQ"/>
</dbReference>
<dbReference type="PANTHER" id="PTHR33362">
    <property type="entry name" value="SIALIC ACID TRAP TRANSPORTER PERMEASE PROTEIN SIAT-RELATED"/>
    <property type="match status" value="1"/>
</dbReference>
<keyword evidence="3" id="KW-1003">Cell membrane</keyword>
<proteinExistence type="predicted"/>
<keyword evidence="6 8" id="KW-1133">Transmembrane helix</keyword>
<feature type="transmembrane region" description="Helical" evidence="8">
    <location>
        <begin position="358"/>
        <end position="378"/>
    </location>
</feature>
<dbReference type="Pfam" id="PF04290">
    <property type="entry name" value="DctQ"/>
    <property type="match status" value="1"/>
</dbReference>
<feature type="transmembrane region" description="Helical" evidence="8">
    <location>
        <begin position="164"/>
        <end position="183"/>
    </location>
</feature>
<feature type="transmembrane region" description="Helical" evidence="8">
    <location>
        <begin position="455"/>
        <end position="481"/>
    </location>
</feature>
<dbReference type="Proteomes" id="UP000290218">
    <property type="component" value="Unassembled WGS sequence"/>
</dbReference>
<comment type="subcellular location">
    <subcellularLocation>
        <location evidence="1">Cell inner membrane</location>
        <topology evidence="1">Multi-pass membrane protein</topology>
    </subcellularLocation>
</comment>
<keyword evidence="12" id="KW-1185">Reference proteome</keyword>
<feature type="domain" description="TRAP C4-dicarboxylate transport system permease DctM subunit" evidence="10">
    <location>
        <begin position="196"/>
        <end position="604"/>
    </location>
</feature>
<feature type="transmembrane region" description="Helical" evidence="8">
    <location>
        <begin position="283"/>
        <end position="313"/>
    </location>
</feature>
<dbReference type="AlphaFoldDB" id="A0A4Q1C5X2"/>
<dbReference type="PANTHER" id="PTHR33362:SF5">
    <property type="entry name" value="C4-DICARBOXYLATE TRAP TRANSPORTER LARGE PERMEASE PROTEIN DCTM"/>
    <property type="match status" value="1"/>
</dbReference>